<dbReference type="InterPro" id="IPR051692">
    <property type="entry name" value="OMP-like"/>
</dbReference>
<proteinExistence type="inferred from homology"/>
<reference evidence="11" key="1">
    <citation type="submission" date="2017-10" db="EMBL/GenBank/DDBJ databases">
        <title>Completed PacBio SMRT sequence of Methylosinus trichosporium OB3b reveals presence of a third large plasmid.</title>
        <authorList>
            <person name="Charles T.C."/>
            <person name="Lynch M.D.J."/>
            <person name="Heil J.R."/>
            <person name="Cheng J."/>
        </authorList>
    </citation>
    <scope>NUCLEOTIDE SEQUENCE [LARGE SCALE GENOMIC DNA]</scope>
    <source>
        <strain evidence="11">OB3b</strain>
    </source>
</reference>
<protein>
    <submittedName>
        <fullName evidence="10">Porin</fullName>
    </submittedName>
</protein>
<evidence type="ECO:0000256" key="8">
    <source>
        <dbReference type="SAM" id="MobiDB-lite"/>
    </source>
</evidence>
<dbReference type="InterPro" id="IPR007049">
    <property type="entry name" value="Carb-sel_porin_OprB"/>
</dbReference>
<comment type="subcellular location">
    <subcellularLocation>
        <location evidence="1">Cell outer membrane</location>
    </subcellularLocation>
</comment>
<dbReference type="PROSITE" id="PS51257">
    <property type="entry name" value="PROKAR_LIPOPROTEIN"/>
    <property type="match status" value="1"/>
</dbReference>
<feature type="chain" id="PRO_5013424950" evidence="7">
    <location>
        <begin position="22"/>
        <end position="723"/>
    </location>
</feature>
<dbReference type="Proteomes" id="UP000230709">
    <property type="component" value="Chromosome"/>
</dbReference>
<name>A0A2D2D2S1_METT3</name>
<evidence type="ECO:0000313" key="10">
    <source>
        <dbReference type="EMBL" id="ATQ69264.1"/>
    </source>
</evidence>
<dbReference type="STRING" id="595536.GCA_000178815_01921"/>
<evidence type="ECO:0000256" key="1">
    <source>
        <dbReference type="ARBA" id="ARBA00004442"/>
    </source>
</evidence>
<comment type="similarity">
    <text evidence="2 7">Belongs to the OprB family.</text>
</comment>
<feature type="region of interest" description="Disordered" evidence="8">
    <location>
        <begin position="250"/>
        <end position="304"/>
    </location>
</feature>
<keyword evidence="5" id="KW-0998">Cell outer membrane</keyword>
<feature type="domain" description="Outer membrane protein beta-barrel" evidence="9">
    <location>
        <begin position="13"/>
        <end position="247"/>
    </location>
</feature>
<evidence type="ECO:0000256" key="5">
    <source>
        <dbReference type="ARBA" id="ARBA00023237"/>
    </source>
</evidence>
<dbReference type="GO" id="GO:0015288">
    <property type="term" value="F:porin activity"/>
    <property type="evidence" value="ECO:0007669"/>
    <property type="project" value="InterPro"/>
</dbReference>
<accession>A0A2D2D2S1</accession>
<dbReference type="PANTHER" id="PTHR34001:SF3">
    <property type="entry name" value="BLL7405 PROTEIN"/>
    <property type="match status" value="1"/>
</dbReference>
<dbReference type="Gene3D" id="2.40.160.20">
    <property type="match status" value="1"/>
</dbReference>
<dbReference type="KEGG" id="mtw:CQW49_16300"/>
<dbReference type="Gene3D" id="2.40.160.180">
    <property type="entry name" value="Carbohydrate-selective porin OprB"/>
    <property type="match status" value="1"/>
</dbReference>
<dbReference type="InterPro" id="IPR011250">
    <property type="entry name" value="OMP/PagP_B-barrel"/>
</dbReference>
<keyword evidence="4" id="KW-0472">Membrane</keyword>
<evidence type="ECO:0000256" key="6">
    <source>
        <dbReference type="ARBA" id="ARBA00038306"/>
    </source>
</evidence>
<dbReference type="Pfam" id="PF13505">
    <property type="entry name" value="OMP_b-brl"/>
    <property type="match status" value="1"/>
</dbReference>
<dbReference type="AlphaFoldDB" id="A0A2D2D2S1"/>
<dbReference type="SUPFAM" id="SSF56925">
    <property type="entry name" value="OMPA-like"/>
    <property type="match status" value="1"/>
</dbReference>
<dbReference type="RefSeq" id="WP_003613896.1">
    <property type="nucleotide sequence ID" value="NZ_ADVE02000001.1"/>
</dbReference>
<dbReference type="InterPro" id="IPR027385">
    <property type="entry name" value="Beta-barrel_OMP"/>
</dbReference>
<evidence type="ECO:0000259" key="9">
    <source>
        <dbReference type="Pfam" id="PF13505"/>
    </source>
</evidence>
<evidence type="ECO:0000256" key="7">
    <source>
        <dbReference type="RuleBase" id="RU363072"/>
    </source>
</evidence>
<dbReference type="GO" id="GO:0009279">
    <property type="term" value="C:cell outer membrane"/>
    <property type="evidence" value="ECO:0007669"/>
    <property type="project" value="UniProtKB-SubCell"/>
</dbReference>
<gene>
    <name evidence="10" type="ORF">CQW49_16300</name>
</gene>
<dbReference type="Pfam" id="PF04966">
    <property type="entry name" value="OprB"/>
    <property type="match status" value="1"/>
</dbReference>
<evidence type="ECO:0000256" key="2">
    <source>
        <dbReference type="ARBA" id="ARBA00008769"/>
    </source>
</evidence>
<evidence type="ECO:0000313" key="11">
    <source>
        <dbReference type="Proteomes" id="UP000230709"/>
    </source>
</evidence>
<sequence length="723" mass="78389">MRLHLFATLPPLLAASAGACAEPAPPPIFSWAGLHLGVDAGVGLPVASGGRVEAAAGLSPTAHALIAPGRDRAGVSFGARIGYDWQKGPWVYGLESELNFLDLRRGDDGVFAGFGALGAATRRLTTQENGQYVASVRGRLGYAFGRTLVYAAAGVAAGGWRGASLLTVTPGVAGPFFAPVSDSSRMKFVIGAGVEQALFDRWSARLEYTYVNQQLQIRHFDDYSSSAFDVRQRSEAHLLRLGLDYRFDPQEEAGDGASAADASTKDKKNEKDENNEKKDEKKGKKGENDEKSDDQSQEERYSFHGQTTAVVQGYPKFRAQYSGENSFPPNGLANAGSTSNLFFGLRLWDGGAVYLNPEIDVGYGLANSIGAASFVDGAVAKVGRAAPYMRFQRYFLRQIVGLDGDAKVSDPETGSFNEVLESTQNQLSGKVDKDRIVLTIGKFAVPDVFDDNKYAHDPNTGFLNFGVNSMGAFDYAADAWGYTHGIAAEWKQDWWTARAGLFQLSDIPNSPNIEPQIGRQFMGVVELEGRYELFRQPGVIKFLGYGDNGNFATVGDAVNYALLTGALPPDVNLPWLRRRHLKLGGGINVQQQISEEIGFFLRASMADGRFETVDFTDIDRSLATGVTLQGALWGRDKDEIGLAGVFSGLAGPRIRYFGLGGLSVYIGDGGLSYAGEKVFETYYKYNMRDGIELTLDYQFIGNPGHNVARGPVNVFGLRLHAQF</sequence>
<dbReference type="EMBL" id="CP023737">
    <property type="protein sequence ID" value="ATQ69264.1"/>
    <property type="molecule type" value="Genomic_DNA"/>
</dbReference>
<dbReference type="InterPro" id="IPR038673">
    <property type="entry name" value="OprB_sf"/>
</dbReference>
<organism evidence="10 11">
    <name type="scientific">Methylosinus trichosporium (strain ATCC 35070 / NCIMB 11131 / UNIQEM 75 / OB3b)</name>
    <dbReference type="NCBI Taxonomy" id="595536"/>
    <lineage>
        <taxon>Bacteria</taxon>
        <taxon>Pseudomonadati</taxon>
        <taxon>Pseudomonadota</taxon>
        <taxon>Alphaproteobacteria</taxon>
        <taxon>Hyphomicrobiales</taxon>
        <taxon>Methylocystaceae</taxon>
        <taxon>Methylosinus</taxon>
    </lineage>
</organism>
<feature type="signal peptide" evidence="7">
    <location>
        <begin position="1"/>
        <end position="21"/>
    </location>
</feature>
<feature type="compositionally biased region" description="Basic and acidic residues" evidence="8">
    <location>
        <begin position="263"/>
        <end position="302"/>
    </location>
</feature>
<dbReference type="PANTHER" id="PTHR34001">
    <property type="entry name" value="BLL7405 PROTEIN"/>
    <property type="match status" value="1"/>
</dbReference>
<keyword evidence="3 7" id="KW-0732">Signal</keyword>
<evidence type="ECO:0000256" key="3">
    <source>
        <dbReference type="ARBA" id="ARBA00022729"/>
    </source>
</evidence>
<evidence type="ECO:0000256" key="4">
    <source>
        <dbReference type="ARBA" id="ARBA00023136"/>
    </source>
</evidence>
<keyword evidence="11" id="KW-1185">Reference proteome</keyword>
<comment type="similarity">
    <text evidence="6">Belongs to the Omp25/RopB family.</text>
</comment>
<dbReference type="GO" id="GO:0008643">
    <property type="term" value="P:carbohydrate transport"/>
    <property type="evidence" value="ECO:0007669"/>
    <property type="project" value="InterPro"/>
</dbReference>